<proteinExistence type="inferred from homology"/>
<dbReference type="EMBL" id="CDMY01000260">
    <property type="protein sequence ID" value="CEL97976.1"/>
    <property type="molecule type" value="Genomic_DNA"/>
</dbReference>
<dbReference type="STRING" id="1169540.A0A0G4ELC1"/>
<dbReference type="PANTHER" id="PTHR24056:SF546">
    <property type="entry name" value="CYCLIN-DEPENDENT KINASE 12"/>
    <property type="match status" value="1"/>
</dbReference>
<protein>
    <recommendedName>
        <fullName evidence="8">Cyclin-dependent kinase 2 homolog</fullName>
    </recommendedName>
    <alternativeName>
        <fullName evidence="9">Cell division control protein 2 homolog</fullName>
    </alternativeName>
    <alternativeName>
        <fullName evidence="10">cdc2-related kinase 2</fullName>
    </alternativeName>
</protein>
<feature type="compositionally biased region" description="Pro residues" evidence="11">
    <location>
        <begin position="757"/>
        <end position="766"/>
    </location>
</feature>
<evidence type="ECO:0000256" key="1">
    <source>
        <dbReference type="ARBA" id="ARBA00006485"/>
    </source>
</evidence>
<dbReference type="InterPro" id="IPR011009">
    <property type="entry name" value="Kinase-like_dom_sf"/>
</dbReference>
<dbReference type="PANTHER" id="PTHR24056">
    <property type="entry name" value="CELL DIVISION PROTEIN KINASE"/>
    <property type="match status" value="1"/>
</dbReference>
<dbReference type="GO" id="GO:0005634">
    <property type="term" value="C:nucleus"/>
    <property type="evidence" value="ECO:0007669"/>
    <property type="project" value="TreeGrafter"/>
</dbReference>
<dbReference type="InParanoid" id="A0A0G4ELC1"/>
<keyword evidence="2" id="KW-0723">Serine/threonine-protein kinase</keyword>
<dbReference type="VEuPathDB" id="CryptoDB:Vbra_12423"/>
<keyword evidence="6" id="KW-0067">ATP-binding</keyword>
<evidence type="ECO:0000256" key="10">
    <source>
        <dbReference type="ARBA" id="ARBA00042858"/>
    </source>
</evidence>
<dbReference type="InterPro" id="IPR008271">
    <property type="entry name" value="Ser/Thr_kinase_AS"/>
</dbReference>
<evidence type="ECO:0000256" key="4">
    <source>
        <dbReference type="ARBA" id="ARBA00022741"/>
    </source>
</evidence>
<dbReference type="InterPro" id="IPR000719">
    <property type="entry name" value="Prot_kinase_dom"/>
</dbReference>
<evidence type="ECO:0000256" key="6">
    <source>
        <dbReference type="ARBA" id="ARBA00022840"/>
    </source>
</evidence>
<feature type="compositionally biased region" description="Basic and acidic residues" evidence="11">
    <location>
        <begin position="814"/>
        <end position="830"/>
    </location>
</feature>
<feature type="compositionally biased region" description="Basic and acidic residues" evidence="11">
    <location>
        <begin position="783"/>
        <end position="796"/>
    </location>
</feature>
<dbReference type="InterPro" id="IPR050108">
    <property type="entry name" value="CDK"/>
</dbReference>
<name>A0A0G4ELC1_VITBC</name>
<feature type="region of interest" description="Disordered" evidence="11">
    <location>
        <begin position="610"/>
        <end position="1118"/>
    </location>
</feature>
<dbReference type="GO" id="GO:0000307">
    <property type="term" value="C:cyclin-dependent protein kinase holoenzyme complex"/>
    <property type="evidence" value="ECO:0007669"/>
    <property type="project" value="TreeGrafter"/>
</dbReference>
<dbReference type="PROSITE" id="PS50011">
    <property type="entry name" value="PROTEIN_KINASE_DOM"/>
    <property type="match status" value="1"/>
</dbReference>
<evidence type="ECO:0000256" key="5">
    <source>
        <dbReference type="ARBA" id="ARBA00022777"/>
    </source>
</evidence>
<feature type="compositionally biased region" description="Basic and acidic residues" evidence="11">
    <location>
        <begin position="673"/>
        <end position="700"/>
    </location>
</feature>
<evidence type="ECO:0000256" key="8">
    <source>
        <dbReference type="ARBA" id="ARBA00039612"/>
    </source>
</evidence>
<feature type="compositionally biased region" description="Pro residues" evidence="11">
    <location>
        <begin position="1020"/>
        <end position="1029"/>
    </location>
</feature>
<dbReference type="GO" id="GO:0032968">
    <property type="term" value="P:positive regulation of transcription elongation by RNA polymerase II"/>
    <property type="evidence" value="ECO:0007669"/>
    <property type="project" value="TreeGrafter"/>
</dbReference>
<dbReference type="Pfam" id="PF00069">
    <property type="entry name" value="Pkinase"/>
    <property type="match status" value="1"/>
</dbReference>
<dbReference type="Gene3D" id="3.30.200.20">
    <property type="entry name" value="Phosphorylase Kinase, domain 1"/>
    <property type="match status" value="1"/>
</dbReference>
<comment type="subunit">
    <text evidence="7">May form a complex composed of at least the catalytic subunit CRK2 and a cyclin.</text>
</comment>
<gene>
    <name evidence="13" type="ORF">Vbra_12423</name>
</gene>
<keyword evidence="3" id="KW-0808">Transferase</keyword>
<evidence type="ECO:0000256" key="3">
    <source>
        <dbReference type="ARBA" id="ARBA00022679"/>
    </source>
</evidence>
<evidence type="ECO:0000259" key="12">
    <source>
        <dbReference type="PROSITE" id="PS50011"/>
    </source>
</evidence>
<keyword evidence="4" id="KW-0547">Nucleotide-binding</keyword>
<dbReference type="GO" id="GO:0008353">
    <property type="term" value="F:RNA polymerase II CTD heptapeptide repeat kinase activity"/>
    <property type="evidence" value="ECO:0007669"/>
    <property type="project" value="TreeGrafter"/>
</dbReference>
<comment type="similarity">
    <text evidence="1">Belongs to the protein kinase superfamily. CMGC Ser/Thr protein kinase family. CDC2/CDKX subfamily.</text>
</comment>
<dbReference type="Gene3D" id="1.10.510.10">
    <property type="entry name" value="Transferase(Phosphotransferase) domain 1"/>
    <property type="match status" value="1"/>
</dbReference>
<evidence type="ECO:0000313" key="14">
    <source>
        <dbReference type="Proteomes" id="UP000041254"/>
    </source>
</evidence>
<dbReference type="GO" id="GO:0005524">
    <property type="term" value="F:ATP binding"/>
    <property type="evidence" value="ECO:0007669"/>
    <property type="project" value="UniProtKB-KW"/>
</dbReference>
<feature type="compositionally biased region" description="Basic and acidic residues" evidence="11">
    <location>
        <begin position="739"/>
        <end position="756"/>
    </location>
</feature>
<feature type="compositionally biased region" description="Basic and acidic residues" evidence="11">
    <location>
        <begin position="909"/>
        <end position="1014"/>
    </location>
</feature>
<evidence type="ECO:0000313" key="13">
    <source>
        <dbReference type="EMBL" id="CEL97976.1"/>
    </source>
</evidence>
<dbReference type="Proteomes" id="UP000041254">
    <property type="component" value="Unassembled WGS sequence"/>
</dbReference>
<feature type="domain" description="Protein kinase" evidence="12">
    <location>
        <begin position="87"/>
        <end position="478"/>
    </location>
</feature>
<feature type="compositionally biased region" description="Pro residues" evidence="11">
    <location>
        <begin position="617"/>
        <end position="648"/>
    </location>
</feature>
<feature type="region of interest" description="Disordered" evidence="11">
    <location>
        <begin position="24"/>
        <end position="72"/>
    </location>
</feature>
<evidence type="ECO:0000256" key="9">
    <source>
        <dbReference type="ARBA" id="ARBA00041902"/>
    </source>
</evidence>
<feature type="compositionally biased region" description="Low complexity" evidence="11">
    <location>
        <begin position="30"/>
        <end position="44"/>
    </location>
</feature>
<feature type="compositionally biased region" description="Basic and acidic residues" evidence="11">
    <location>
        <begin position="119"/>
        <end position="137"/>
    </location>
</feature>
<accession>A0A0G4ELC1</accession>
<dbReference type="OrthoDB" id="4062651at2759"/>
<dbReference type="AlphaFoldDB" id="A0A0G4ELC1"/>
<evidence type="ECO:0000256" key="7">
    <source>
        <dbReference type="ARBA" id="ARBA00038543"/>
    </source>
</evidence>
<keyword evidence="5" id="KW-0418">Kinase</keyword>
<evidence type="ECO:0000256" key="11">
    <source>
        <dbReference type="SAM" id="MobiDB-lite"/>
    </source>
</evidence>
<organism evidence="13 14">
    <name type="scientific">Vitrella brassicaformis (strain CCMP3155)</name>
    <dbReference type="NCBI Taxonomy" id="1169540"/>
    <lineage>
        <taxon>Eukaryota</taxon>
        <taxon>Sar</taxon>
        <taxon>Alveolata</taxon>
        <taxon>Colpodellida</taxon>
        <taxon>Vitrellaceae</taxon>
        <taxon>Vitrella</taxon>
    </lineage>
</organism>
<keyword evidence="14" id="KW-1185">Reference proteome</keyword>
<feature type="compositionally biased region" description="Basic and acidic residues" evidence="11">
    <location>
        <begin position="1067"/>
        <end position="1082"/>
    </location>
</feature>
<dbReference type="SUPFAM" id="SSF56112">
    <property type="entry name" value="Protein kinase-like (PK-like)"/>
    <property type="match status" value="1"/>
</dbReference>
<feature type="compositionally biased region" description="Basic and acidic residues" evidence="11">
    <location>
        <begin position="649"/>
        <end position="659"/>
    </location>
</feature>
<feature type="compositionally biased region" description="Basic and acidic residues" evidence="11">
    <location>
        <begin position="868"/>
        <end position="882"/>
    </location>
</feature>
<feature type="compositionally biased region" description="Basic and acidic residues" evidence="11">
    <location>
        <begin position="1043"/>
        <end position="1059"/>
    </location>
</feature>
<dbReference type="PROSITE" id="PS00108">
    <property type="entry name" value="PROTEIN_KINASE_ST"/>
    <property type="match status" value="1"/>
</dbReference>
<feature type="region of interest" description="Disordered" evidence="11">
    <location>
        <begin position="113"/>
        <end position="137"/>
    </location>
</feature>
<evidence type="ECO:0000256" key="2">
    <source>
        <dbReference type="ARBA" id="ARBA00022527"/>
    </source>
</evidence>
<reference evidence="13 14" key="1">
    <citation type="submission" date="2014-11" db="EMBL/GenBank/DDBJ databases">
        <authorList>
            <person name="Zhu J."/>
            <person name="Qi W."/>
            <person name="Song R."/>
        </authorList>
    </citation>
    <scope>NUCLEOTIDE SEQUENCE [LARGE SCALE GENOMIC DNA]</scope>
</reference>
<sequence length="1118" mass="128048">MTMDALFAAFVPGSSEAVSQCAHWETNLPQAQRQQQQQQQQQQQPEGRRKDVAKNSSSSSRAKDSNPRHNLKLKRPSISCSWSIHDFEEKTFLSEGAYGRVYKSEFTPGRQTVALKRLQRTESRRDGRKEEHRERDPFEAAEGIPIIIFRELMFLQELKHRNIVRYFGTLTDRPGVSRHGSDGSLSSDSLREEQKDDYSANMIFEYVNHTLHYLINYRAGPHKAQHSNPFTNLGNKLPFSALEFRVLLKQLLDGLNYCHSHGILHRDIKAANVLVDTRGRLKIIDFGLAARTKSGESHMCTNVCTYPYRPPEVHLGYTGYGADIDIFSVGCLFAEMLLGFHPFLDQREHKHDDHDKKDGHHIPPDDISLWIMLVRLGLRTPKGHECPYVEFGGPEERDMISEFLKSLPNWEDKCRKFERHERDHRLPWPDHFLNLFDHPNLQRLKQYDPDAFDLLTKMLNPNGARRITAHNALRHPFFTEWAQQPIPETLSWALIPERKPPDMKVPFEYADINEVPPYMPEHVRPPPPSDISRPIRILRVPHAHAHPHAGMSGMSVSAPFHPPPHPGSCPPASVEGINLFPPAPAVHGHAQPTVPDELVDHQIHMAGGSTIKVLKPPGMPPGPFVPRQPQHEPPCLPPLPIRPISPRPPPHDRDHHAHEQQQQQQLNGVHPLAHPEDASRPTSVDKDRFKEVSEAAREESVGVGRGVTASKKREPLPLQEEVVRKAGLVNGNGSGSGRASDRGERPPRPPPREGERPAPPPPLPPPRGRRSLSPSPPPPPQPRRGERDRDRDRDHLPPLPPSVGRPLPSGRCRTAREREERERERDDKRRPPPAPPPPLPDDVDRKRGRQPPPLPAPPRKRSLSPSPREPRRDRDRDRDPPPPRRKREREPYLPPIEAGFRPSPGPSPDMRDRRDRGRERERERERDRERDRDRDREERDRGGRGGLRPRRDRERSEDRKREMREEDLIDKIDKGRDASLFFKTEREKMLLRDRDRDRDADRPPPRRDHRDGDRPRRRSPSPPPGPPPAKRLRSTADGPSPRETQRDRERERDRGDHRVSPRISPLGKRDRERDRERDEGRRVRMRVGPGGPGGVSPPTGRRGRGYDGHDGTPPPPGT</sequence>
<dbReference type="SMART" id="SM00220">
    <property type="entry name" value="S_TKc"/>
    <property type="match status" value="1"/>
</dbReference>